<dbReference type="Gene3D" id="3.30.70.360">
    <property type="match status" value="1"/>
</dbReference>
<feature type="binding site" evidence="2">
    <location>
        <position position="105"/>
    </location>
    <ligand>
        <name>Mn(2+)</name>
        <dbReference type="ChEBI" id="CHEBI:29035"/>
        <label>2</label>
    </ligand>
</feature>
<dbReference type="RefSeq" id="WP_163901054.1">
    <property type="nucleotide sequence ID" value="NZ_CP048427.1"/>
</dbReference>
<comment type="cofactor">
    <cofactor evidence="2">
        <name>Mn(2+)</name>
        <dbReference type="ChEBI" id="CHEBI:29035"/>
    </cofactor>
    <text evidence="2">The Mn(2+) ion enhances activity.</text>
</comment>
<dbReference type="AlphaFoldDB" id="A0A6M1RYR5"/>
<dbReference type="SUPFAM" id="SSF55031">
    <property type="entry name" value="Bacterial exopeptidase dimerisation domain"/>
    <property type="match status" value="1"/>
</dbReference>
<dbReference type="PANTHER" id="PTHR11014:SF63">
    <property type="entry name" value="METALLOPEPTIDASE, PUTATIVE (AFU_ORTHOLOGUE AFUA_6G09600)-RELATED"/>
    <property type="match status" value="1"/>
</dbReference>
<dbReference type="Gene3D" id="3.40.630.10">
    <property type="entry name" value="Zn peptidases"/>
    <property type="match status" value="1"/>
</dbReference>
<gene>
    <name evidence="4" type="ORF">G6N76_00260</name>
</gene>
<evidence type="ECO:0000313" key="4">
    <source>
        <dbReference type="EMBL" id="NGO62087.1"/>
    </source>
</evidence>
<evidence type="ECO:0000256" key="1">
    <source>
        <dbReference type="ARBA" id="ARBA00022801"/>
    </source>
</evidence>
<evidence type="ECO:0000313" key="5">
    <source>
        <dbReference type="Proteomes" id="UP000477849"/>
    </source>
</evidence>
<dbReference type="GO" id="GO:0019877">
    <property type="term" value="P:diaminopimelate biosynthetic process"/>
    <property type="evidence" value="ECO:0007669"/>
    <property type="project" value="UniProtKB-ARBA"/>
</dbReference>
<feature type="binding site" evidence="2">
    <location>
        <position position="103"/>
    </location>
    <ligand>
        <name>Mn(2+)</name>
        <dbReference type="ChEBI" id="CHEBI:29035"/>
        <label>2</label>
    </ligand>
</feature>
<dbReference type="Pfam" id="PF01546">
    <property type="entry name" value="Peptidase_M20"/>
    <property type="match status" value="1"/>
</dbReference>
<dbReference type="SUPFAM" id="SSF53187">
    <property type="entry name" value="Zn-dependent exopeptidases"/>
    <property type="match status" value="1"/>
</dbReference>
<feature type="binding site" evidence="2">
    <location>
        <position position="359"/>
    </location>
    <ligand>
        <name>Mn(2+)</name>
        <dbReference type="ChEBI" id="CHEBI:29035"/>
        <label>2</label>
    </ligand>
</feature>
<dbReference type="Proteomes" id="UP000477849">
    <property type="component" value="Unassembled WGS sequence"/>
</dbReference>
<evidence type="ECO:0000256" key="2">
    <source>
        <dbReference type="PIRSR" id="PIRSR005962-1"/>
    </source>
</evidence>
<keyword evidence="2" id="KW-0479">Metal-binding</keyword>
<dbReference type="GO" id="GO:0046872">
    <property type="term" value="F:metal ion binding"/>
    <property type="evidence" value="ECO:0007669"/>
    <property type="project" value="UniProtKB-KW"/>
</dbReference>
<dbReference type="CDD" id="cd05666">
    <property type="entry name" value="M20_Acy1-like"/>
    <property type="match status" value="1"/>
</dbReference>
<dbReference type="InterPro" id="IPR011650">
    <property type="entry name" value="Peptidase_M20_dimer"/>
</dbReference>
<organism evidence="4 5">
    <name type="scientific">Rhizobium daejeonense</name>
    <dbReference type="NCBI Taxonomy" id="240521"/>
    <lineage>
        <taxon>Bacteria</taxon>
        <taxon>Pseudomonadati</taxon>
        <taxon>Pseudomonadota</taxon>
        <taxon>Alphaproteobacteria</taxon>
        <taxon>Hyphomicrobiales</taxon>
        <taxon>Rhizobiaceae</taxon>
        <taxon>Rhizobium/Agrobacterium group</taxon>
        <taxon>Rhizobium</taxon>
    </lineage>
</organism>
<name>A0A6M1RYR5_9HYPH</name>
<dbReference type="GO" id="GO:0050118">
    <property type="term" value="F:N-acetyldiaminopimelate deacetylase activity"/>
    <property type="evidence" value="ECO:0007669"/>
    <property type="project" value="UniProtKB-ARBA"/>
</dbReference>
<dbReference type="EMBL" id="JAAKZH010000001">
    <property type="protein sequence ID" value="NGO62087.1"/>
    <property type="molecule type" value="Genomic_DNA"/>
</dbReference>
<keyword evidence="1 4" id="KW-0378">Hydrolase</keyword>
<feature type="domain" description="Peptidase M20 dimerisation" evidence="3">
    <location>
        <begin position="187"/>
        <end position="279"/>
    </location>
</feature>
<keyword evidence="5" id="KW-1185">Reference proteome</keyword>
<dbReference type="InterPro" id="IPR017439">
    <property type="entry name" value="Amidohydrolase"/>
</dbReference>
<reference evidence="4 5" key="1">
    <citation type="submission" date="2020-02" db="EMBL/GenBank/DDBJ databases">
        <title>Genome sequence of the type strain CCBAU10050 of Rhizobium daejeonense.</title>
        <authorList>
            <person name="Gao J."/>
            <person name="Sun J."/>
        </authorList>
    </citation>
    <scope>NUCLEOTIDE SEQUENCE [LARGE SCALE GENOMIC DNA]</scope>
    <source>
        <strain evidence="4 5">CCBAU10050</strain>
    </source>
</reference>
<protein>
    <submittedName>
        <fullName evidence="4">Amidohydrolase</fullName>
    </submittedName>
</protein>
<proteinExistence type="predicted"/>
<feature type="binding site" evidence="2">
    <location>
        <position position="164"/>
    </location>
    <ligand>
        <name>Mn(2+)</name>
        <dbReference type="ChEBI" id="CHEBI:29035"/>
        <label>2</label>
    </ligand>
</feature>
<accession>A0A6M1RYR5</accession>
<dbReference type="FunFam" id="3.30.70.360:FF:000001">
    <property type="entry name" value="N-acetyldiaminopimelate deacetylase"/>
    <property type="match status" value="1"/>
</dbReference>
<comment type="caution">
    <text evidence="4">The sequence shown here is derived from an EMBL/GenBank/DDBJ whole genome shotgun (WGS) entry which is preliminary data.</text>
</comment>
<dbReference type="Pfam" id="PF07687">
    <property type="entry name" value="M20_dimer"/>
    <property type="match status" value="1"/>
</dbReference>
<sequence>MPVLNRASELQQEVAGWRRHLHENPELLFDVYDTSNFVAEKLKEFGCDTVQTGIGRSGVVGIIKGSRGSGPVVGFRADMDALPIYETSGREWSSKTPGKMHACGHDGHTAMLLGAAKYLAETRNFRGSVAVIFQPAEEGGGGGLEMVNDGMMETFGISQVYGMHNAPGLPVGHFATRNGSVMAAADEFEIIVHGRGGHAAQPHTTIDPVLVSSHVVIALQAIASREVDPLKSVVVTVATVHGGEASNVIANTVKLSGTVRTLLPETRDHAEKRLGEIARGIAGSFGASVDVHYRRGYPVTFNHADETEFALGIMRKVAGEKAVEGNMPPLMGAEDFSYMLEARPGAFVFIGNGDSANLHHSAYDFNDEAIPYGISYWVMLAENALAA</sequence>
<feature type="binding site" evidence="2">
    <location>
        <position position="138"/>
    </location>
    <ligand>
        <name>Mn(2+)</name>
        <dbReference type="ChEBI" id="CHEBI:29035"/>
        <label>2</label>
    </ligand>
</feature>
<evidence type="ECO:0000259" key="3">
    <source>
        <dbReference type="Pfam" id="PF07687"/>
    </source>
</evidence>
<dbReference type="PIRSF" id="PIRSF005962">
    <property type="entry name" value="Pept_M20D_amidohydro"/>
    <property type="match status" value="1"/>
</dbReference>
<dbReference type="NCBIfam" id="TIGR01891">
    <property type="entry name" value="amidohydrolases"/>
    <property type="match status" value="1"/>
</dbReference>
<dbReference type="PANTHER" id="PTHR11014">
    <property type="entry name" value="PEPTIDASE M20 FAMILY MEMBER"/>
    <property type="match status" value="1"/>
</dbReference>
<dbReference type="InterPro" id="IPR002933">
    <property type="entry name" value="Peptidase_M20"/>
</dbReference>
<keyword evidence="2" id="KW-0464">Manganese</keyword>
<dbReference type="InterPro" id="IPR036264">
    <property type="entry name" value="Bact_exopeptidase_dim_dom"/>
</dbReference>